<dbReference type="Pfam" id="PF12395">
    <property type="entry name" value="DUF3658"/>
    <property type="match status" value="1"/>
</dbReference>
<dbReference type="Proteomes" id="UP000295741">
    <property type="component" value="Unassembled WGS sequence"/>
</dbReference>
<gene>
    <name evidence="3" type="ORF">BC659_0150</name>
</gene>
<evidence type="ECO:0000313" key="3">
    <source>
        <dbReference type="EMBL" id="TDO28092.1"/>
    </source>
</evidence>
<dbReference type="RefSeq" id="WP_133472656.1">
    <property type="nucleotide sequence ID" value="NZ_SNWP01000010.1"/>
</dbReference>
<dbReference type="InterPro" id="IPR022123">
    <property type="entry name" value="DUF3658"/>
</dbReference>
<feature type="domain" description="DUF1835" evidence="1">
    <location>
        <begin position="2"/>
        <end position="123"/>
    </location>
</feature>
<evidence type="ECO:0000259" key="2">
    <source>
        <dbReference type="Pfam" id="PF12395"/>
    </source>
</evidence>
<feature type="domain" description="DUF3658" evidence="2">
    <location>
        <begin position="157"/>
        <end position="255"/>
    </location>
</feature>
<comment type="caution">
    <text evidence="3">The sequence shown here is derived from an EMBL/GenBank/DDBJ whole genome shotgun (WGS) entry which is preliminary data.</text>
</comment>
<sequence>MIHIVFETANVNALQQAIELDESLQGTVAEIKDDYAVGPLGDIYETEGYQARRDWWKNLLEYSPYTEQINLVDDKLTVHQLLKQLDEEPETEVWIWMAQNAHDVCGYYWLMSQLKEYQGRVQVLYLNNLPFINEKGQLFYPSYLHEIQPKEFLKAKKLARPITLSEFEVDPDEWKKLCQDGSFVRFLEGGKKITGKELNFFDKDILAHITGEFQKLNKIISNTLSKMKVKTGDVFLVWRIREMVAEGKLEAAGDWNKGWKEITVKTAAAAATAETV</sequence>
<dbReference type="OrthoDB" id="648566at2"/>
<dbReference type="EMBL" id="SNWP01000010">
    <property type="protein sequence ID" value="TDO28092.1"/>
    <property type="molecule type" value="Genomic_DNA"/>
</dbReference>
<proteinExistence type="predicted"/>
<accession>A0A4R6IYY9</accession>
<organism evidence="3 4">
    <name type="scientific">Sediminibacterium goheungense</name>
    <dbReference type="NCBI Taxonomy" id="1086393"/>
    <lineage>
        <taxon>Bacteria</taxon>
        <taxon>Pseudomonadati</taxon>
        <taxon>Bacteroidota</taxon>
        <taxon>Chitinophagia</taxon>
        <taxon>Chitinophagales</taxon>
        <taxon>Chitinophagaceae</taxon>
        <taxon>Sediminibacterium</taxon>
    </lineage>
</organism>
<evidence type="ECO:0000313" key="4">
    <source>
        <dbReference type="Proteomes" id="UP000295741"/>
    </source>
</evidence>
<evidence type="ECO:0000259" key="1">
    <source>
        <dbReference type="Pfam" id="PF08874"/>
    </source>
</evidence>
<dbReference type="InterPro" id="IPR014973">
    <property type="entry name" value="DUF1835"/>
</dbReference>
<keyword evidence="4" id="KW-1185">Reference proteome</keyword>
<dbReference type="AlphaFoldDB" id="A0A4R6IYY9"/>
<dbReference type="Pfam" id="PF08874">
    <property type="entry name" value="DUF1835"/>
    <property type="match status" value="1"/>
</dbReference>
<reference evidence="3 4" key="1">
    <citation type="submission" date="2019-03" db="EMBL/GenBank/DDBJ databases">
        <title>Genomic Encyclopedia of Archaeal and Bacterial Type Strains, Phase II (KMG-II): from individual species to whole genera.</title>
        <authorList>
            <person name="Goeker M."/>
        </authorList>
    </citation>
    <scope>NUCLEOTIDE SEQUENCE [LARGE SCALE GENOMIC DNA]</scope>
    <source>
        <strain evidence="3 4">DSM 28323</strain>
    </source>
</reference>
<protein>
    <submittedName>
        <fullName evidence="3">Uncharacterized protein DUF3658</fullName>
    </submittedName>
</protein>
<name>A0A4R6IYY9_9BACT</name>